<dbReference type="InterPro" id="IPR044636">
    <property type="entry name" value="RADIALIS-like"/>
</dbReference>
<dbReference type="FunFam" id="1.10.10.60:FF:000154">
    <property type="entry name" value="Transcription factor SRM1"/>
    <property type="match status" value="1"/>
</dbReference>
<protein>
    <submittedName>
        <fullName evidence="9">Uncharacterized protein</fullName>
    </submittedName>
</protein>
<dbReference type="GO" id="GO:0009908">
    <property type="term" value="P:flower development"/>
    <property type="evidence" value="ECO:0007669"/>
    <property type="project" value="UniProtKB-ARBA"/>
</dbReference>
<feature type="region of interest" description="Disordered" evidence="6">
    <location>
        <begin position="1"/>
        <end position="20"/>
    </location>
</feature>
<feature type="compositionally biased region" description="Low complexity" evidence="6">
    <location>
        <begin position="1"/>
        <end position="16"/>
    </location>
</feature>
<dbReference type="InterPro" id="IPR009057">
    <property type="entry name" value="Homeodomain-like_sf"/>
</dbReference>
<dbReference type="PROSITE" id="PS51293">
    <property type="entry name" value="SANT"/>
    <property type="match status" value="1"/>
</dbReference>
<proteinExistence type="predicted"/>
<evidence type="ECO:0000259" key="8">
    <source>
        <dbReference type="PROSITE" id="PS51293"/>
    </source>
</evidence>
<gene>
    <name evidence="9" type="ORF">MIMGU_mgv1a016932mg</name>
</gene>
<dbReference type="SUPFAM" id="SSF46689">
    <property type="entry name" value="Homeodomain-like"/>
    <property type="match status" value="1"/>
</dbReference>
<dbReference type="InterPro" id="IPR001005">
    <property type="entry name" value="SANT/Myb"/>
</dbReference>
<reference evidence="9 10" key="1">
    <citation type="journal article" date="2013" name="Proc. Natl. Acad. Sci. U.S.A.">
        <title>Fine-scale variation in meiotic recombination in Mimulus inferred from population shotgun sequencing.</title>
        <authorList>
            <person name="Hellsten U."/>
            <person name="Wright K.M."/>
            <person name="Jenkins J."/>
            <person name="Shu S."/>
            <person name="Yuan Y."/>
            <person name="Wessler S.R."/>
            <person name="Schmutz J."/>
            <person name="Willis J.H."/>
            <person name="Rokhsar D.S."/>
        </authorList>
    </citation>
    <scope>NUCLEOTIDE SEQUENCE [LARGE SCALE GENOMIC DNA]</scope>
    <source>
        <strain evidence="10">cv. DUN x IM62</strain>
    </source>
</reference>
<dbReference type="PROSITE" id="PS50090">
    <property type="entry name" value="MYB_LIKE"/>
    <property type="match status" value="1"/>
</dbReference>
<dbReference type="OMA" id="WHNIARN"/>
<name>A0A022R1R6_ERYGU</name>
<sequence>MASSSMSSSSRNSASSWTAKQNKQFEEAIAMFDRDTPDRWHNIARQVSGKSAEEVRRHYEALEKDIMKIETDQVPIPNYKSISNARGYSNDHRLMKNLKL</sequence>
<evidence type="ECO:0000256" key="6">
    <source>
        <dbReference type="SAM" id="MobiDB-lite"/>
    </source>
</evidence>
<evidence type="ECO:0000256" key="1">
    <source>
        <dbReference type="ARBA" id="ARBA00004123"/>
    </source>
</evidence>
<keyword evidence="4" id="KW-0804">Transcription</keyword>
<dbReference type="GO" id="GO:0003700">
    <property type="term" value="F:DNA-binding transcription factor activity"/>
    <property type="evidence" value="ECO:0007669"/>
    <property type="project" value="InterPro"/>
</dbReference>
<dbReference type="AlphaFoldDB" id="A0A022R1R6"/>
<feature type="domain" description="Myb-like" evidence="7">
    <location>
        <begin position="9"/>
        <end position="63"/>
    </location>
</feature>
<dbReference type="eggNOG" id="KOG0724">
    <property type="taxonomic scope" value="Eukaryota"/>
</dbReference>
<evidence type="ECO:0000256" key="3">
    <source>
        <dbReference type="ARBA" id="ARBA00023015"/>
    </source>
</evidence>
<dbReference type="CDD" id="cd00167">
    <property type="entry name" value="SANT"/>
    <property type="match status" value="1"/>
</dbReference>
<dbReference type="PANTHER" id="PTHR43952:SF72">
    <property type="entry name" value="MYB-LIKE DOMAIN-CONTAINING PROTEIN"/>
    <property type="match status" value="1"/>
</dbReference>
<evidence type="ECO:0000256" key="2">
    <source>
        <dbReference type="ARBA" id="ARBA00022473"/>
    </source>
</evidence>
<dbReference type="SMART" id="SM00717">
    <property type="entry name" value="SANT"/>
    <property type="match status" value="1"/>
</dbReference>
<dbReference type="PANTHER" id="PTHR43952">
    <property type="entry name" value="MYB FAMILY TRANSCRIPTION FACTOR-RELATED"/>
    <property type="match status" value="1"/>
</dbReference>
<keyword evidence="2" id="KW-0217">Developmental protein</keyword>
<dbReference type="Gene3D" id="1.10.10.60">
    <property type="entry name" value="Homeodomain-like"/>
    <property type="match status" value="1"/>
</dbReference>
<dbReference type="OrthoDB" id="118550at2759"/>
<dbReference type="GO" id="GO:0048262">
    <property type="term" value="P:determination of dorsal/ventral asymmetry"/>
    <property type="evidence" value="ECO:0007669"/>
    <property type="project" value="UniProtKB-ARBA"/>
</dbReference>
<evidence type="ECO:0000313" key="10">
    <source>
        <dbReference type="Proteomes" id="UP000030748"/>
    </source>
</evidence>
<comment type="subcellular location">
    <subcellularLocation>
        <location evidence="1">Nucleus</location>
    </subcellularLocation>
</comment>
<dbReference type="KEGG" id="egt:105963375"/>
<dbReference type="InterPro" id="IPR017884">
    <property type="entry name" value="SANT_dom"/>
</dbReference>
<evidence type="ECO:0000259" key="7">
    <source>
        <dbReference type="PROSITE" id="PS50090"/>
    </source>
</evidence>
<evidence type="ECO:0000256" key="5">
    <source>
        <dbReference type="ARBA" id="ARBA00023242"/>
    </source>
</evidence>
<keyword evidence="10" id="KW-1185">Reference proteome</keyword>
<dbReference type="GO" id="GO:0005634">
    <property type="term" value="C:nucleus"/>
    <property type="evidence" value="ECO:0007669"/>
    <property type="project" value="UniProtKB-SubCell"/>
</dbReference>
<keyword evidence="5" id="KW-0539">Nucleus</keyword>
<dbReference type="STRING" id="4155.A0A022R1R6"/>
<accession>A0A022R1R6</accession>
<keyword evidence="3" id="KW-0805">Transcription regulation</keyword>
<dbReference type="PhylomeDB" id="A0A022R1R6"/>
<dbReference type="Proteomes" id="UP000030748">
    <property type="component" value="Unassembled WGS sequence"/>
</dbReference>
<dbReference type="Pfam" id="PF00249">
    <property type="entry name" value="Myb_DNA-binding"/>
    <property type="match status" value="1"/>
</dbReference>
<dbReference type="EMBL" id="KI630827">
    <property type="protein sequence ID" value="EYU32775.1"/>
    <property type="molecule type" value="Genomic_DNA"/>
</dbReference>
<evidence type="ECO:0000256" key="4">
    <source>
        <dbReference type="ARBA" id="ARBA00023163"/>
    </source>
</evidence>
<organism evidence="9 10">
    <name type="scientific">Erythranthe guttata</name>
    <name type="common">Yellow monkey flower</name>
    <name type="synonym">Mimulus guttatus</name>
    <dbReference type="NCBI Taxonomy" id="4155"/>
    <lineage>
        <taxon>Eukaryota</taxon>
        <taxon>Viridiplantae</taxon>
        <taxon>Streptophyta</taxon>
        <taxon>Embryophyta</taxon>
        <taxon>Tracheophyta</taxon>
        <taxon>Spermatophyta</taxon>
        <taxon>Magnoliopsida</taxon>
        <taxon>eudicotyledons</taxon>
        <taxon>Gunneridae</taxon>
        <taxon>Pentapetalae</taxon>
        <taxon>asterids</taxon>
        <taxon>lamiids</taxon>
        <taxon>Lamiales</taxon>
        <taxon>Phrymaceae</taxon>
        <taxon>Erythranthe</taxon>
    </lineage>
</organism>
<evidence type="ECO:0000313" key="9">
    <source>
        <dbReference type="EMBL" id="EYU32775.1"/>
    </source>
</evidence>
<feature type="domain" description="SANT" evidence="8">
    <location>
        <begin position="12"/>
        <end position="67"/>
    </location>
</feature>